<feature type="compositionally biased region" description="Acidic residues" evidence="4">
    <location>
        <begin position="764"/>
        <end position="774"/>
    </location>
</feature>
<keyword evidence="3" id="KW-0175">Coiled coil</keyword>
<dbReference type="Proteomes" id="UP000054007">
    <property type="component" value="Unassembled WGS sequence"/>
</dbReference>
<dbReference type="EMBL" id="KN880443">
    <property type="protein sequence ID" value="KIY72476.1"/>
    <property type="molecule type" value="Genomic_DNA"/>
</dbReference>
<dbReference type="InterPro" id="IPR025925">
    <property type="entry name" value="PPC89_CLD"/>
</dbReference>
<evidence type="ECO:0000256" key="1">
    <source>
        <dbReference type="ARBA" id="ARBA00004496"/>
    </source>
</evidence>
<evidence type="ECO:0000256" key="2">
    <source>
        <dbReference type="ARBA" id="ARBA00022490"/>
    </source>
</evidence>
<protein>
    <recommendedName>
        <fullName evidence="9">Cep57 centrosome microtubule-binding domain-containing protein</fullName>
    </recommendedName>
</protein>
<feature type="compositionally biased region" description="Polar residues" evidence="4">
    <location>
        <begin position="301"/>
        <end position="310"/>
    </location>
</feature>
<feature type="domain" description="Cep57 centrosome microtubule-binding" evidence="5">
    <location>
        <begin position="921"/>
        <end position="991"/>
    </location>
</feature>
<organism evidence="7 8">
    <name type="scientific">Cylindrobasidium torrendii FP15055 ss-10</name>
    <dbReference type="NCBI Taxonomy" id="1314674"/>
    <lineage>
        <taxon>Eukaryota</taxon>
        <taxon>Fungi</taxon>
        <taxon>Dikarya</taxon>
        <taxon>Basidiomycota</taxon>
        <taxon>Agaricomycotina</taxon>
        <taxon>Agaricomycetes</taxon>
        <taxon>Agaricomycetidae</taxon>
        <taxon>Agaricales</taxon>
        <taxon>Marasmiineae</taxon>
        <taxon>Physalacriaceae</taxon>
        <taxon>Cylindrobasidium</taxon>
    </lineage>
</organism>
<feature type="coiled-coil region" evidence="3">
    <location>
        <begin position="491"/>
        <end position="567"/>
    </location>
</feature>
<feature type="compositionally biased region" description="Polar residues" evidence="4">
    <location>
        <begin position="700"/>
        <end position="727"/>
    </location>
</feature>
<comment type="subcellular location">
    <subcellularLocation>
        <location evidence="1">Cytoplasm</location>
    </subcellularLocation>
</comment>
<evidence type="ECO:0000313" key="7">
    <source>
        <dbReference type="EMBL" id="KIY72476.1"/>
    </source>
</evidence>
<feature type="compositionally biased region" description="Polar residues" evidence="4">
    <location>
        <begin position="655"/>
        <end position="667"/>
    </location>
</feature>
<reference evidence="7 8" key="1">
    <citation type="journal article" date="2015" name="Fungal Genet. Biol.">
        <title>Evolution of novel wood decay mechanisms in Agaricales revealed by the genome sequences of Fistulina hepatica and Cylindrobasidium torrendii.</title>
        <authorList>
            <person name="Floudas D."/>
            <person name="Held B.W."/>
            <person name="Riley R."/>
            <person name="Nagy L.G."/>
            <person name="Koehler G."/>
            <person name="Ransdell A.S."/>
            <person name="Younus H."/>
            <person name="Chow J."/>
            <person name="Chiniquy J."/>
            <person name="Lipzen A."/>
            <person name="Tritt A."/>
            <person name="Sun H."/>
            <person name="Haridas S."/>
            <person name="LaButti K."/>
            <person name="Ohm R.A."/>
            <person name="Kues U."/>
            <person name="Blanchette R.A."/>
            <person name="Grigoriev I.V."/>
            <person name="Minto R.E."/>
            <person name="Hibbett D.S."/>
        </authorList>
    </citation>
    <scope>NUCLEOTIDE SEQUENCE [LARGE SCALE GENOMIC DNA]</scope>
    <source>
        <strain evidence="7 8">FP15055 ss-10</strain>
    </source>
</reference>
<name>A0A0D7BS94_9AGAR</name>
<feature type="compositionally biased region" description="Basic and acidic residues" evidence="4">
    <location>
        <begin position="609"/>
        <end position="627"/>
    </location>
</feature>
<evidence type="ECO:0008006" key="9">
    <source>
        <dbReference type="Google" id="ProtNLM"/>
    </source>
</evidence>
<evidence type="ECO:0000259" key="6">
    <source>
        <dbReference type="Pfam" id="PF14197"/>
    </source>
</evidence>
<evidence type="ECO:0000259" key="5">
    <source>
        <dbReference type="Pfam" id="PF06657"/>
    </source>
</evidence>
<sequence>MSRHNRHRSPKAGGVLDLTIRGDRLEHERIQLEHNLQNTDLSLRLSSQDDDSVEYPRHTSNQDSFPEFRSFINRSRDFDDSDMHHAWSYRTMEEDDSNAIDPYGQSVSTAAHHASGLTLTAGLGGRNRRDVSLSGAEFDPERPLGDLVNGLDSKLSIFDADPSRSRYTAPHQNLTFDPLVVDDSAELDEILESGRVQAQNRSVRLQSHHSSSSSDSEAPNSPRPKISDALRRVSFSPKRPRSPRIASAQLPGPSTRVAPSPLRRGGPTLFIDEEDIPTPKPQRTRPPMNQTPHPLVRVQPATPSSATSKFTKMAKGLTRDLEEEVDRTRRNGREQSFDDRPRATPRKSSMKQQPFAGNVSKSRLFLPDVTGLTSAVESPRKGGLGHYPFNASKEARENDARLLSAISAVQSKLRQLEDENGVSRRRVRELEHELELCKIEVARERSFLIQREEMVEQQQREQEAEDHRRRKGKGKAKARELSMYNEDSSRYQEIVEEKKALEALVKSLRSHLSRLTNELSSHQSLLTELRNLRESDHKALKEKSTEVDRLRQDVERLAGEIEVLRDVVEEGLKERRHARENSTRTSEASAAPELEHGFEEEPAQEQDMENDREAENRLSEMHSHADDSSSESEAEVVSMEQPPRANPRADKTVATAGSGSMRQSQSRFIDDDELEQISADVDERRSRSMSQAQDEHDRSVSQIQSERSRNISQMQNERSRNMPQMQNEHSRSMAQAASERSRSQSPPQFDPISVIERQHSLEVQQDDLEEDEEVEARRMASPLPPRQRAGPSQQPARPAAPTPGHAKRSRRHYQQQQDPEESAFPQIRGAKLEKLFFSAPDHNAKTCTVCCKQRRNDRDDEAPRTWLPSHLGKGIHRAEDTFADSDGEDDEGFEEGSVDVDEELLLRQAAGKLPFSTNNGTPPQTVLMKVIRELEDDFTHYKGVWIELADQYKIMDAVSNVPKRKLVERHMREVQDILEQKADQIVNLYDLLTFKDKPLPSGPGKMKRTATVA</sequence>
<evidence type="ECO:0000313" key="8">
    <source>
        <dbReference type="Proteomes" id="UP000054007"/>
    </source>
</evidence>
<feature type="region of interest" description="Disordered" evidence="4">
    <location>
        <begin position="458"/>
        <end position="483"/>
    </location>
</feature>
<dbReference type="STRING" id="1314674.A0A0D7BS94"/>
<dbReference type="AlphaFoldDB" id="A0A0D7BS94"/>
<dbReference type="Pfam" id="PF06657">
    <property type="entry name" value="Cep57_MT_bd"/>
    <property type="match status" value="1"/>
</dbReference>
<dbReference type="Pfam" id="PF14197">
    <property type="entry name" value="Cep57_CLD_2"/>
    <property type="match status" value="1"/>
</dbReference>
<feature type="compositionally biased region" description="Basic and acidic residues" evidence="4">
    <location>
        <begin position="458"/>
        <end position="467"/>
    </location>
</feature>
<feature type="region of interest" description="Disordered" evidence="4">
    <location>
        <begin position="575"/>
        <end position="824"/>
    </location>
</feature>
<feature type="region of interest" description="Disordered" evidence="4">
    <location>
        <begin position="198"/>
        <end position="357"/>
    </location>
</feature>
<keyword evidence="2" id="KW-0963">Cytoplasm</keyword>
<dbReference type="OrthoDB" id="76453at2759"/>
<keyword evidence="8" id="KW-1185">Reference proteome</keyword>
<feature type="domain" description="PPC89 centrosome localisation" evidence="6">
    <location>
        <begin position="501"/>
        <end position="573"/>
    </location>
</feature>
<feature type="compositionally biased region" description="Low complexity" evidence="4">
    <location>
        <begin position="732"/>
        <end position="747"/>
    </location>
</feature>
<accession>A0A0D7BS94</accession>
<dbReference type="GO" id="GO:0008017">
    <property type="term" value="F:microtubule binding"/>
    <property type="evidence" value="ECO:0007669"/>
    <property type="project" value="InterPro"/>
</dbReference>
<feature type="compositionally biased region" description="Basic and acidic residues" evidence="4">
    <location>
        <begin position="326"/>
        <end position="342"/>
    </location>
</feature>
<dbReference type="GO" id="GO:0005737">
    <property type="term" value="C:cytoplasm"/>
    <property type="evidence" value="ECO:0007669"/>
    <property type="project" value="UniProtKB-SubCell"/>
</dbReference>
<evidence type="ECO:0000256" key="4">
    <source>
        <dbReference type="SAM" id="MobiDB-lite"/>
    </source>
</evidence>
<gene>
    <name evidence="7" type="ORF">CYLTODRAFT_417870</name>
</gene>
<evidence type="ECO:0000256" key="3">
    <source>
        <dbReference type="SAM" id="Coils"/>
    </source>
</evidence>
<feature type="region of interest" description="Disordered" evidence="4">
    <location>
        <begin position="121"/>
        <end position="145"/>
    </location>
</feature>
<dbReference type="InterPro" id="IPR024957">
    <property type="entry name" value="Cep57_MT-bd_dom"/>
</dbReference>
<proteinExistence type="predicted"/>